<dbReference type="Proteomes" id="UP000249065">
    <property type="component" value="Unassembled WGS sequence"/>
</dbReference>
<evidence type="ECO:0000259" key="3">
    <source>
        <dbReference type="PROSITE" id="PS51747"/>
    </source>
</evidence>
<comment type="caution">
    <text evidence="4">The sequence shown here is derived from an EMBL/GenBank/DDBJ whole genome shotgun (WGS) entry which is preliminary data.</text>
</comment>
<proteinExistence type="predicted"/>
<dbReference type="OrthoDB" id="9802676at2"/>
<dbReference type="InterPro" id="IPR016192">
    <property type="entry name" value="APOBEC/CMP_deaminase_Zn-bd"/>
</dbReference>
<protein>
    <recommendedName>
        <fullName evidence="3">CMP/dCMP-type deaminase domain-containing protein</fullName>
    </recommendedName>
</protein>
<dbReference type="InterPro" id="IPR016193">
    <property type="entry name" value="Cytidine_deaminase-like"/>
</dbReference>
<evidence type="ECO:0000256" key="2">
    <source>
        <dbReference type="ARBA" id="ARBA00022833"/>
    </source>
</evidence>
<accession>A0A327MEN3</accession>
<dbReference type="GO" id="GO:0008270">
    <property type="term" value="F:zinc ion binding"/>
    <property type="evidence" value="ECO:0007669"/>
    <property type="project" value="InterPro"/>
</dbReference>
<keyword evidence="1" id="KW-0479">Metal-binding</keyword>
<dbReference type="InterPro" id="IPR002125">
    <property type="entry name" value="CMP_dCMP_dom"/>
</dbReference>
<dbReference type="PROSITE" id="PS51747">
    <property type="entry name" value="CYT_DCMP_DEAMINASES_2"/>
    <property type="match status" value="1"/>
</dbReference>
<dbReference type="Gene3D" id="3.40.140.10">
    <property type="entry name" value="Cytidine Deaminase, domain 2"/>
    <property type="match status" value="1"/>
</dbReference>
<dbReference type="SUPFAM" id="SSF53927">
    <property type="entry name" value="Cytidine deaminase-like"/>
    <property type="match status" value="1"/>
</dbReference>
<dbReference type="CDD" id="cd01285">
    <property type="entry name" value="nucleoside_deaminase"/>
    <property type="match status" value="1"/>
</dbReference>
<dbReference type="PROSITE" id="PS00903">
    <property type="entry name" value="CYT_DCMP_DEAMINASES_1"/>
    <property type="match status" value="1"/>
</dbReference>
<dbReference type="Pfam" id="PF00383">
    <property type="entry name" value="dCMP_cyt_deam_1"/>
    <property type="match status" value="1"/>
</dbReference>
<keyword evidence="5" id="KW-1185">Reference proteome</keyword>
<feature type="domain" description="CMP/dCMP-type deaminase" evidence="3">
    <location>
        <begin position="1"/>
        <end position="118"/>
    </location>
</feature>
<dbReference type="GO" id="GO:0006152">
    <property type="term" value="P:purine nucleoside catabolic process"/>
    <property type="evidence" value="ECO:0007669"/>
    <property type="project" value="TreeGrafter"/>
</dbReference>
<evidence type="ECO:0000313" key="4">
    <source>
        <dbReference type="EMBL" id="RAI60534.1"/>
    </source>
</evidence>
<reference evidence="5" key="1">
    <citation type="submission" date="2018-06" db="EMBL/GenBank/DDBJ databases">
        <authorList>
            <person name="Khan S.A."/>
        </authorList>
    </citation>
    <scope>NUCLEOTIDE SEQUENCE [LARGE SCALE GENOMIC DNA]</scope>
    <source>
        <strain evidence="5">DB-1506</strain>
    </source>
</reference>
<name>A0A327MEN3_9PROT</name>
<gene>
    <name evidence="4" type="ORF">DOO78_03970</name>
</gene>
<dbReference type="PANTHER" id="PTHR11079:SF161">
    <property type="entry name" value="CMP_DCMP-TYPE DEAMINASE DOMAIN-CONTAINING PROTEIN"/>
    <property type="match status" value="1"/>
</dbReference>
<organism evidence="4 5">
    <name type="scientific">Roseicella frigidaeris</name>
    <dbReference type="NCBI Taxonomy" id="2230885"/>
    <lineage>
        <taxon>Bacteria</taxon>
        <taxon>Pseudomonadati</taxon>
        <taxon>Pseudomonadota</taxon>
        <taxon>Alphaproteobacteria</taxon>
        <taxon>Acetobacterales</taxon>
        <taxon>Roseomonadaceae</taxon>
        <taxon>Roseicella</taxon>
    </lineage>
</organism>
<sequence>MRRALALACDSVAAGGGPFGAVIARGAEPVAEGTNRVTETLDPTAHAEITAIRRACAALGRFDLRGLTLYSSCEPCPMCLAAIHWARLDAVRFAGSREDAAAAGFDDALLYREVALPPERRSVPALRLLAAEGRRPFEAWLARPDRVPY</sequence>
<evidence type="ECO:0000313" key="5">
    <source>
        <dbReference type="Proteomes" id="UP000249065"/>
    </source>
</evidence>
<dbReference type="GO" id="GO:0047974">
    <property type="term" value="F:guanosine deaminase activity"/>
    <property type="evidence" value="ECO:0007669"/>
    <property type="project" value="TreeGrafter"/>
</dbReference>
<dbReference type="EMBL" id="QLIX01000002">
    <property type="protein sequence ID" value="RAI60534.1"/>
    <property type="molecule type" value="Genomic_DNA"/>
</dbReference>
<dbReference type="AlphaFoldDB" id="A0A327MEN3"/>
<keyword evidence="2" id="KW-0862">Zinc</keyword>
<evidence type="ECO:0000256" key="1">
    <source>
        <dbReference type="ARBA" id="ARBA00022723"/>
    </source>
</evidence>
<dbReference type="PANTHER" id="PTHR11079">
    <property type="entry name" value="CYTOSINE DEAMINASE FAMILY MEMBER"/>
    <property type="match status" value="1"/>
</dbReference>